<evidence type="ECO:0000313" key="2">
    <source>
        <dbReference type="Proteomes" id="UP000004946"/>
    </source>
</evidence>
<accession>E6K183</accession>
<protein>
    <submittedName>
        <fullName evidence="1">Uncharacterized protein</fullName>
    </submittedName>
</protein>
<evidence type="ECO:0000313" key="1">
    <source>
        <dbReference type="EMBL" id="EFT83564.1"/>
    </source>
</evidence>
<proteinExistence type="predicted"/>
<gene>
    <name evidence="1" type="ORF">HMPREF0620_0569</name>
</gene>
<sequence length="41" mass="5060">MPNFQNDSTIFEVCRTKVIRRLGFHKLEDKVNFFFYLRDYA</sequence>
<dbReference type="AlphaFoldDB" id="E6K183"/>
<comment type="caution">
    <text evidence="1">The sequence shown here is derived from an EMBL/GenBank/DDBJ whole genome shotgun (WGS) entry which is preliminary data.</text>
</comment>
<name>E6K183_PARDN</name>
<keyword evidence="2" id="KW-1185">Reference proteome</keyword>
<organism evidence="1 2">
    <name type="scientific">Parascardovia denticolens DSM 10105 = JCM 12538</name>
    <dbReference type="NCBI Taxonomy" id="864564"/>
    <lineage>
        <taxon>Bacteria</taxon>
        <taxon>Bacillati</taxon>
        <taxon>Actinomycetota</taxon>
        <taxon>Actinomycetes</taxon>
        <taxon>Bifidobacteriales</taxon>
        <taxon>Bifidobacteriaceae</taxon>
        <taxon>Parascardovia</taxon>
    </lineage>
</organism>
<dbReference type="EMBL" id="AEON01000001">
    <property type="protein sequence ID" value="EFT83564.1"/>
    <property type="molecule type" value="Genomic_DNA"/>
</dbReference>
<reference evidence="1 2" key="1">
    <citation type="submission" date="2010-12" db="EMBL/GenBank/DDBJ databases">
        <authorList>
            <person name="Muzny D."/>
            <person name="Qin X."/>
            <person name="Buhay C."/>
            <person name="Dugan-Rocha S."/>
            <person name="Ding Y."/>
            <person name="Chen G."/>
            <person name="Hawes A."/>
            <person name="Holder M."/>
            <person name="Jhangiani S."/>
            <person name="Johnson A."/>
            <person name="Khan Z."/>
            <person name="Li Z."/>
            <person name="Liu W."/>
            <person name="Liu X."/>
            <person name="Perez L."/>
            <person name="Shen H."/>
            <person name="Wang Q."/>
            <person name="Watt J."/>
            <person name="Xi L."/>
            <person name="Xin Y."/>
            <person name="Zhou J."/>
            <person name="Deng J."/>
            <person name="Jiang H."/>
            <person name="Liu Y."/>
            <person name="Qu J."/>
            <person name="Song X.-Z."/>
            <person name="Zhang L."/>
            <person name="Villasana D."/>
            <person name="Johnson A."/>
            <person name="Liu J."/>
            <person name="Liyanage D."/>
            <person name="Lorensuhewa L."/>
            <person name="Robinson T."/>
            <person name="Song A."/>
            <person name="Song B.-B."/>
            <person name="Dinh H."/>
            <person name="Thornton R."/>
            <person name="Coyle M."/>
            <person name="Francisco L."/>
            <person name="Jackson L."/>
            <person name="Javaid M."/>
            <person name="Korchina V."/>
            <person name="Kovar C."/>
            <person name="Mata R."/>
            <person name="Mathew T."/>
            <person name="Ngo R."/>
            <person name="Nguyen L."/>
            <person name="Nguyen N."/>
            <person name="Okwuonu G."/>
            <person name="Ongeri F."/>
            <person name="Pham C."/>
            <person name="Simmons D."/>
            <person name="Wilczek-Boney K."/>
            <person name="Hale W."/>
            <person name="Jakkamsetti A."/>
            <person name="Pham P."/>
            <person name="Ruth R."/>
            <person name="San Lucas F."/>
            <person name="Warren J."/>
            <person name="Zhang J."/>
            <person name="Zhao Z."/>
            <person name="Zhou C."/>
            <person name="Zhu D."/>
            <person name="Lee S."/>
            <person name="Bess C."/>
            <person name="Blankenburg K."/>
            <person name="Forbes L."/>
            <person name="Fu Q."/>
            <person name="Gubbala S."/>
            <person name="Hirani K."/>
            <person name="Jayaseelan J.C."/>
            <person name="Lara F."/>
            <person name="Munidasa M."/>
            <person name="Palculict T."/>
            <person name="Patil S."/>
            <person name="Pu L.-L."/>
            <person name="Saada N."/>
            <person name="Tang L."/>
            <person name="Weissenberger G."/>
            <person name="Zhu Y."/>
            <person name="Hemphill L."/>
            <person name="Shang Y."/>
            <person name="Youmans B."/>
            <person name="Ayvaz T."/>
            <person name="Ross M."/>
            <person name="Santibanez J."/>
            <person name="Aqrawi P."/>
            <person name="Gross S."/>
            <person name="Joshi V."/>
            <person name="Fowler G."/>
            <person name="Nazareth L."/>
            <person name="Reid J."/>
            <person name="Worley K."/>
            <person name="Petrosino J."/>
            <person name="Highlander S."/>
            <person name="Gibbs R."/>
        </authorList>
    </citation>
    <scope>NUCLEOTIDE SEQUENCE [LARGE SCALE GENOMIC DNA]</scope>
    <source>
        <strain evidence="1 2">DSM 10105</strain>
    </source>
</reference>
<dbReference type="HOGENOM" id="CLU_3273933_0_0_11"/>
<dbReference type="Proteomes" id="UP000004946">
    <property type="component" value="Chromosome"/>
</dbReference>